<dbReference type="GO" id="GO:0046872">
    <property type="term" value="F:metal ion binding"/>
    <property type="evidence" value="ECO:0007669"/>
    <property type="project" value="UniProtKB-KW"/>
</dbReference>
<evidence type="ECO:0000256" key="5">
    <source>
        <dbReference type="ARBA" id="ARBA00023014"/>
    </source>
</evidence>
<reference evidence="7" key="2">
    <citation type="submission" date="2021-04" db="EMBL/GenBank/DDBJ databases">
        <authorList>
            <person name="Gilroy R."/>
        </authorList>
    </citation>
    <scope>NUCLEOTIDE SEQUENCE</scope>
    <source>
        <strain evidence="7">ChiSxjej5B17-1746</strain>
    </source>
</reference>
<dbReference type="GO" id="GO:0016491">
    <property type="term" value="F:oxidoreductase activity"/>
    <property type="evidence" value="ECO:0007669"/>
    <property type="project" value="UniProtKB-KW"/>
</dbReference>
<comment type="caution">
    <text evidence="7">The sequence shown here is derived from an EMBL/GenBank/DDBJ whole genome shotgun (WGS) entry which is preliminary data.</text>
</comment>
<sequence length="262" mass="28601">MTSLELDQDHCIRCGRCINACPQRILGRKPNGSIDFSQGALARCIRCGHCVAICPKGALTLNHISPADLQLMENAPLSDTQRDMLFKGRRSIRAYRDEPVSREVLNKALEEARYAPTASNSEQVEWLLVEGRERLHDLASRVADWMATLPGRYQQVGEAFRSGHDPILRGAPGIIFALGHAATPWNALDCTAAVSYLELALHSYGVGSCWSGFVIAAANNGVDLGLPIPEGRKICAGLMIGYPAVAYTRIPPRKPVRLTVVE</sequence>
<dbReference type="Pfam" id="PF00881">
    <property type="entry name" value="Nitroreductase"/>
    <property type="match status" value="1"/>
</dbReference>
<keyword evidence="5" id="KW-0411">Iron-sulfur</keyword>
<evidence type="ECO:0000256" key="3">
    <source>
        <dbReference type="ARBA" id="ARBA00023002"/>
    </source>
</evidence>
<dbReference type="InterPro" id="IPR017896">
    <property type="entry name" value="4Fe4S_Fe-S-bd"/>
</dbReference>
<name>A0A9D1QYK6_9BACT</name>
<proteinExistence type="inferred from homology"/>
<evidence type="ECO:0000256" key="4">
    <source>
        <dbReference type="ARBA" id="ARBA00023004"/>
    </source>
</evidence>
<dbReference type="PROSITE" id="PS00198">
    <property type="entry name" value="4FE4S_FER_1"/>
    <property type="match status" value="1"/>
</dbReference>
<dbReference type="Gene3D" id="3.40.109.10">
    <property type="entry name" value="NADH Oxidase"/>
    <property type="match status" value="1"/>
</dbReference>
<dbReference type="InterPro" id="IPR017900">
    <property type="entry name" value="4Fe4S_Fe_S_CS"/>
</dbReference>
<dbReference type="EMBL" id="DXGI01000167">
    <property type="protein sequence ID" value="HIW78426.1"/>
    <property type="molecule type" value="Genomic_DNA"/>
</dbReference>
<accession>A0A9D1QYK6</accession>
<organism evidence="7 8">
    <name type="scientific">Candidatus Bilophila faecipullorum</name>
    <dbReference type="NCBI Taxonomy" id="2838482"/>
    <lineage>
        <taxon>Bacteria</taxon>
        <taxon>Pseudomonadati</taxon>
        <taxon>Thermodesulfobacteriota</taxon>
        <taxon>Desulfovibrionia</taxon>
        <taxon>Desulfovibrionales</taxon>
        <taxon>Desulfovibrionaceae</taxon>
        <taxon>Bilophila</taxon>
    </lineage>
</organism>
<feature type="domain" description="4Fe-4S ferredoxin-type" evidence="6">
    <location>
        <begin position="2"/>
        <end position="31"/>
    </location>
</feature>
<dbReference type="InterPro" id="IPR029479">
    <property type="entry name" value="Nitroreductase"/>
</dbReference>
<evidence type="ECO:0000256" key="2">
    <source>
        <dbReference type="ARBA" id="ARBA00022723"/>
    </source>
</evidence>
<evidence type="ECO:0000313" key="8">
    <source>
        <dbReference type="Proteomes" id="UP000824264"/>
    </source>
</evidence>
<dbReference type="CDD" id="cd02143">
    <property type="entry name" value="nitroreductase_FeS-like"/>
    <property type="match status" value="1"/>
</dbReference>
<dbReference type="Pfam" id="PF13187">
    <property type="entry name" value="Fer4_9"/>
    <property type="match status" value="1"/>
</dbReference>
<dbReference type="PANTHER" id="PTHR43673:SF10">
    <property type="entry name" value="NADH DEHYDROGENASE_NAD(P)H NITROREDUCTASE XCC3605-RELATED"/>
    <property type="match status" value="1"/>
</dbReference>
<dbReference type="PANTHER" id="PTHR43673">
    <property type="entry name" value="NAD(P)H NITROREDUCTASE YDGI-RELATED"/>
    <property type="match status" value="1"/>
</dbReference>
<comment type="similarity">
    <text evidence="1">Belongs to the nitroreductase family.</text>
</comment>
<gene>
    <name evidence="7" type="ORF">H9874_04680</name>
</gene>
<keyword evidence="2" id="KW-0479">Metal-binding</keyword>
<feature type="domain" description="4Fe-4S ferredoxin-type" evidence="6">
    <location>
        <begin position="32"/>
        <end position="64"/>
    </location>
</feature>
<dbReference type="GO" id="GO:0051536">
    <property type="term" value="F:iron-sulfur cluster binding"/>
    <property type="evidence" value="ECO:0007669"/>
    <property type="project" value="UniProtKB-KW"/>
</dbReference>
<dbReference type="AlphaFoldDB" id="A0A9D1QYK6"/>
<keyword evidence="4" id="KW-0408">Iron</keyword>
<dbReference type="SUPFAM" id="SSF55469">
    <property type="entry name" value="FMN-dependent nitroreductase-like"/>
    <property type="match status" value="1"/>
</dbReference>
<evidence type="ECO:0000259" key="6">
    <source>
        <dbReference type="PROSITE" id="PS51379"/>
    </source>
</evidence>
<dbReference type="SUPFAM" id="SSF54862">
    <property type="entry name" value="4Fe-4S ferredoxins"/>
    <property type="match status" value="1"/>
</dbReference>
<protein>
    <submittedName>
        <fullName evidence="7">Nitroreductase family protein</fullName>
    </submittedName>
</protein>
<evidence type="ECO:0000313" key="7">
    <source>
        <dbReference type="EMBL" id="HIW78426.1"/>
    </source>
</evidence>
<dbReference type="PROSITE" id="PS51379">
    <property type="entry name" value="4FE4S_FER_2"/>
    <property type="match status" value="2"/>
</dbReference>
<dbReference type="Proteomes" id="UP000824264">
    <property type="component" value="Unassembled WGS sequence"/>
</dbReference>
<reference evidence="7" key="1">
    <citation type="journal article" date="2021" name="PeerJ">
        <title>Extensive microbial diversity within the chicken gut microbiome revealed by metagenomics and culture.</title>
        <authorList>
            <person name="Gilroy R."/>
            <person name="Ravi A."/>
            <person name="Getino M."/>
            <person name="Pursley I."/>
            <person name="Horton D.L."/>
            <person name="Alikhan N.F."/>
            <person name="Baker D."/>
            <person name="Gharbi K."/>
            <person name="Hall N."/>
            <person name="Watson M."/>
            <person name="Adriaenssens E.M."/>
            <person name="Foster-Nyarko E."/>
            <person name="Jarju S."/>
            <person name="Secka A."/>
            <person name="Antonio M."/>
            <person name="Oren A."/>
            <person name="Chaudhuri R.R."/>
            <person name="La Ragione R."/>
            <person name="Hildebrand F."/>
            <person name="Pallen M.J."/>
        </authorList>
    </citation>
    <scope>NUCLEOTIDE SEQUENCE</scope>
    <source>
        <strain evidence="7">ChiSxjej5B17-1746</strain>
    </source>
</reference>
<dbReference type="Gene3D" id="3.30.70.20">
    <property type="match status" value="1"/>
</dbReference>
<evidence type="ECO:0000256" key="1">
    <source>
        <dbReference type="ARBA" id="ARBA00007118"/>
    </source>
</evidence>
<keyword evidence="3" id="KW-0560">Oxidoreductase</keyword>
<dbReference type="InterPro" id="IPR000415">
    <property type="entry name" value="Nitroreductase-like"/>
</dbReference>